<keyword evidence="1" id="KW-0472">Membrane</keyword>
<evidence type="ECO:0000313" key="3">
    <source>
        <dbReference type="Proteomes" id="UP000002624"/>
    </source>
</evidence>
<gene>
    <name evidence="2" type="ORF">HCDG_03331</name>
</gene>
<name>C6HBD2_AJECH</name>
<dbReference type="HOGENOM" id="CLU_413290_0_0_1"/>
<proteinExistence type="predicted"/>
<sequence length="667" mass="75650">MVGGTVVADDEKAISLSTICVIQFFSAAYVMAATDAIMNNILVNNIALYAPDVNPLEVIHISAAGLQDAFTGDMLRGVRQPFVDGLKGAWALIVVLFCISFLCVFITKWLLLIKIGPSWRVVGDDLEIYGETHICLTLSDKCVPCHSAMAVMKLPDDINKLVALASEFGCDIVGEWRSPIDGLQVNFMPSGVVAEEADDRTAKILNAIATILVRRPRGGVFAVGARIIHSGDPQKGSVQLFLAGNNNIPNETKRYLEDVWQIMQEMALENRKKLARHSPMRRQNYFEVTPPKNSDADATGLSANYLELMRRVYIHGSKKFLQRLNKLYSALLEFMEIFLQHVMPKLPDDHDYYNLLDEVVYIKREIEWTNTQLKDSEGRDRSLELVSSEEFLTRMYKASSSIRRFSLSNFTHLDVLNEADERTRKPISRRFKKFVALQFALSQLERFTRSPRFYRILGKKSVEVICVNKSEITVTLPSKTADWSNVLKLALNTSGYEMKKKSETLISKIPQLKKKKSTHSVHCECNLLKYFVNVDFKPRPVSYIGVSKLSCAACAAVFAAWNDLHHNYQFKIRGSHGKWYSPWAAPMGWDNKSVIEEKLYSVIYQKISDWFTHALDQEGFVKRRLSDSSADSGEEHPDLEAKLKKGLAKQELKMMIEAKAHELREKE</sequence>
<keyword evidence="1" id="KW-0812">Transmembrane</keyword>
<organism evidence="2 3">
    <name type="scientific">Ajellomyces capsulatus (strain H143)</name>
    <name type="common">Darling's disease fungus</name>
    <name type="synonym">Histoplasma capsulatum</name>
    <dbReference type="NCBI Taxonomy" id="544712"/>
    <lineage>
        <taxon>Eukaryota</taxon>
        <taxon>Fungi</taxon>
        <taxon>Dikarya</taxon>
        <taxon>Ascomycota</taxon>
        <taxon>Pezizomycotina</taxon>
        <taxon>Eurotiomycetes</taxon>
        <taxon>Eurotiomycetidae</taxon>
        <taxon>Onygenales</taxon>
        <taxon>Ajellomycetaceae</taxon>
        <taxon>Histoplasma</taxon>
    </lineage>
</organism>
<dbReference type="OMA" id="WLEPLTY"/>
<dbReference type="InterPro" id="IPR027796">
    <property type="entry name" value="OTT_1508_deam-like"/>
</dbReference>
<feature type="transmembrane region" description="Helical" evidence="1">
    <location>
        <begin position="89"/>
        <end position="111"/>
    </location>
</feature>
<dbReference type="Proteomes" id="UP000002624">
    <property type="component" value="Unassembled WGS sequence"/>
</dbReference>
<dbReference type="AlphaFoldDB" id="C6HBD2"/>
<accession>C6HBD2</accession>
<reference evidence="3" key="1">
    <citation type="submission" date="2009-05" db="EMBL/GenBank/DDBJ databases">
        <title>The genome sequence of Ajellomyces capsulatus strain H143.</title>
        <authorList>
            <person name="Champion M."/>
            <person name="Cuomo C.A."/>
            <person name="Ma L.-J."/>
            <person name="Henn M.R."/>
            <person name="Sil A."/>
            <person name="Goldman B."/>
            <person name="Young S.K."/>
            <person name="Kodira C.D."/>
            <person name="Zeng Q."/>
            <person name="Koehrsen M."/>
            <person name="Alvarado L."/>
            <person name="Berlin A.M."/>
            <person name="Borenstein D."/>
            <person name="Chen Z."/>
            <person name="Engels R."/>
            <person name="Freedman E."/>
            <person name="Gellesch M."/>
            <person name="Goldberg J."/>
            <person name="Griggs A."/>
            <person name="Gujja S."/>
            <person name="Heiman D.I."/>
            <person name="Hepburn T.A."/>
            <person name="Howarth C."/>
            <person name="Jen D."/>
            <person name="Larson L."/>
            <person name="Lewis B."/>
            <person name="Mehta T."/>
            <person name="Park D."/>
            <person name="Pearson M."/>
            <person name="Roberts A."/>
            <person name="Saif S."/>
            <person name="Shea T.D."/>
            <person name="Shenoy N."/>
            <person name="Sisk P."/>
            <person name="Stolte C."/>
            <person name="Sykes S."/>
            <person name="Walk T."/>
            <person name="White J."/>
            <person name="Yandava C."/>
            <person name="Klein B."/>
            <person name="McEwen J.G."/>
            <person name="Puccia R."/>
            <person name="Goldman G.H."/>
            <person name="Felipe M.S."/>
            <person name="Nino-Vega G."/>
            <person name="San-Blas G."/>
            <person name="Taylor J.W."/>
            <person name="Mendoza L."/>
            <person name="Galagan J.E."/>
            <person name="Nusbaum C."/>
            <person name="Birren B.W."/>
        </authorList>
    </citation>
    <scope>NUCLEOTIDE SEQUENCE [LARGE SCALE GENOMIC DNA]</scope>
    <source>
        <strain evidence="3">H143</strain>
    </source>
</reference>
<evidence type="ECO:0000256" key="1">
    <source>
        <dbReference type="SAM" id="Phobius"/>
    </source>
</evidence>
<dbReference type="VEuPathDB" id="FungiDB:HCDG_03331"/>
<dbReference type="Pfam" id="PF14441">
    <property type="entry name" value="OTT_1508_deam"/>
    <property type="match status" value="1"/>
</dbReference>
<evidence type="ECO:0000313" key="2">
    <source>
        <dbReference type="EMBL" id="EER41872.1"/>
    </source>
</evidence>
<keyword evidence="1" id="KW-1133">Transmembrane helix</keyword>
<feature type="transmembrane region" description="Helical" evidence="1">
    <location>
        <begin position="13"/>
        <end position="32"/>
    </location>
</feature>
<dbReference type="EMBL" id="GG692422">
    <property type="protein sequence ID" value="EER41872.1"/>
    <property type="molecule type" value="Genomic_DNA"/>
</dbReference>
<dbReference type="STRING" id="544712.C6HBD2"/>
<dbReference type="OrthoDB" id="4186169at2759"/>
<protein>
    <submittedName>
        <fullName evidence="2">Uncharacterized protein</fullName>
    </submittedName>
</protein>